<evidence type="ECO:0008006" key="3">
    <source>
        <dbReference type="Google" id="ProtNLM"/>
    </source>
</evidence>
<comment type="caution">
    <text evidence="1">The sequence shown here is derived from an EMBL/GenBank/DDBJ whole genome shotgun (WGS) entry which is preliminary data.</text>
</comment>
<dbReference type="PANTHER" id="PTHR31511:SF12">
    <property type="entry name" value="RHO TERMINATION FACTOR N-TERMINAL DOMAIN-CONTAINING PROTEIN"/>
    <property type="match status" value="1"/>
</dbReference>
<protein>
    <recommendedName>
        <fullName evidence="3">DNA-directed DNA polymerase</fullName>
    </recommendedName>
</protein>
<name>A0A2B4RUE2_STYPI</name>
<evidence type="ECO:0000313" key="2">
    <source>
        <dbReference type="Proteomes" id="UP000225706"/>
    </source>
</evidence>
<keyword evidence="2" id="KW-1185">Reference proteome</keyword>
<evidence type="ECO:0000313" key="1">
    <source>
        <dbReference type="EMBL" id="PFX21221.1"/>
    </source>
</evidence>
<dbReference type="Proteomes" id="UP000225706">
    <property type="component" value="Unassembled WGS sequence"/>
</dbReference>
<gene>
    <name evidence="1" type="ORF">AWC38_SpisGene14302</name>
</gene>
<dbReference type="AlphaFoldDB" id="A0A2B4RUE2"/>
<proteinExistence type="predicted"/>
<dbReference type="InterPro" id="IPR043502">
    <property type="entry name" value="DNA/RNA_pol_sf"/>
</dbReference>
<reference evidence="2" key="1">
    <citation type="journal article" date="2017" name="bioRxiv">
        <title>Comparative analysis of the genomes of Stylophora pistillata and Acropora digitifera provides evidence for extensive differences between species of corals.</title>
        <authorList>
            <person name="Voolstra C.R."/>
            <person name="Li Y."/>
            <person name="Liew Y.J."/>
            <person name="Baumgarten S."/>
            <person name="Zoccola D."/>
            <person name="Flot J.-F."/>
            <person name="Tambutte S."/>
            <person name="Allemand D."/>
            <person name="Aranda M."/>
        </authorList>
    </citation>
    <scope>NUCLEOTIDE SEQUENCE [LARGE SCALE GENOMIC DNA]</scope>
</reference>
<dbReference type="SUPFAM" id="SSF56672">
    <property type="entry name" value="DNA/RNA polymerases"/>
    <property type="match status" value="1"/>
</dbReference>
<accession>A0A2B4RUE2</accession>
<dbReference type="EMBL" id="LSMT01000286">
    <property type="protein sequence ID" value="PFX21221.1"/>
    <property type="molecule type" value="Genomic_DNA"/>
</dbReference>
<dbReference type="PANTHER" id="PTHR31511">
    <property type="entry name" value="PROTEIN CBG23764"/>
    <property type="match status" value="1"/>
</dbReference>
<organism evidence="1 2">
    <name type="scientific">Stylophora pistillata</name>
    <name type="common">Smooth cauliflower coral</name>
    <dbReference type="NCBI Taxonomy" id="50429"/>
    <lineage>
        <taxon>Eukaryota</taxon>
        <taxon>Metazoa</taxon>
        <taxon>Cnidaria</taxon>
        <taxon>Anthozoa</taxon>
        <taxon>Hexacorallia</taxon>
        <taxon>Scleractinia</taxon>
        <taxon>Astrocoeniina</taxon>
        <taxon>Pocilloporidae</taxon>
        <taxon>Stylophora</taxon>
    </lineage>
</organism>
<dbReference type="OrthoDB" id="10040854at2759"/>
<sequence>MRESRQTRLKMILSCEMKRRAMDGEVQYLDAYFHTNTIENLNATDESETYERFVQTIQERIEEFNNNGSNWEFHRVIFLDLHLVEYSPLNGSSYIELPKALKGKRAIINMENQDNECFKWCITRALYPVEKNPKRITKILKEQSDRLDWRGINFPVELDEIKKFEKQNENIVVNVFGYESEATVYPLRISKSPAEERNQVVCFDDQLYSQEPVLYRAKSEDEDVAEIFVEMLEENIKKIHKEFYFKKMIFTDEDKKIFNAAKCCWICGEPFPTDLVVLALIGNSRDRNLGKTEGDIKCIPNNEEKYISFSKSVAVGSYTNKEEEEVAIKTELRFIDSLKLMASSLDKVVSNLSHDKLKKTGEVFRVADIELISRKGVYPYDYMSSIEKFGETELPPKREFYSKLNDCDISEEDYEHAKKIWNEFKMRNMGDYHDLFLKSDVLLLADVFEEFRNVSLENYNFDPAWYYTAPGLAWDAALKVTKVELELLSDPDMLLMFEKGIRRGISMIHRKANNKYMNLKFDREKPSKYLTYLDANNLYGWAMCKPLPVRGFKWMSQAEIGDWRASDCILEVDLEYPKELHDLHNDYPLAPERIMINSNNVEKLVPILIHKKKYTIHYQNLKQCLELGLRLKKIYRGIKFEEEPWLKSYIELNTNLRTNAKNEFEKDFFKLMNNSVFGKTMENIRKRVDVRLLNNRKKAQKLSAKPNFKHCTIFDENVIAIHMGRTSIKFDKPVFCGMATLDLIKTLKYDFHYNYIKKRYGDTAKLLFTDTDSLMYEIETEDFYKDIAADVQEKFDTSNFPKDHISRIPTGCNKKVVGMMKDEAGGKIIEEFVGLRAELYSLKILEGKEEKKCKGIKKTVIKKNITHKDYKKCLFSINIQMRKMNGTNTLIILDDCAASKNVKQRTNEHVNLAFSARHKGNSVWVLTQQMTSIAKPFRENIAALVLFYTPSAKDMKATFDDYAEMSEARKEQEAITDIIAMNILEAEPTSDSDHREQLAVLVASGRAKEMIGASLTQDQVKRLSEKYVEKYFKRYETSISSKTCDAIVDTFLQLSCEALAYFLPVDEGKLTKDLNDDFVVERELGMTAGSLSLKYGKYMAMASVLFTLPKMLKFP</sequence>